<keyword evidence="2" id="KW-0238">DNA-binding</keyword>
<dbReference type="Proteomes" id="UP000185491">
    <property type="component" value="Chromosome"/>
</dbReference>
<evidence type="ECO:0000256" key="2">
    <source>
        <dbReference type="ARBA" id="ARBA00023125"/>
    </source>
</evidence>
<proteinExistence type="predicted"/>
<dbReference type="GO" id="GO:0003700">
    <property type="term" value="F:DNA-binding transcription factor activity"/>
    <property type="evidence" value="ECO:0007669"/>
    <property type="project" value="TreeGrafter"/>
</dbReference>
<keyword evidence="3" id="KW-0804">Transcription</keyword>
<dbReference type="GO" id="GO:0000976">
    <property type="term" value="F:transcription cis-regulatory region binding"/>
    <property type="evidence" value="ECO:0007669"/>
    <property type="project" value="TreeGrafter"/>
</dbReference>
<dbReference type="EMBL" id="CP009249">
    <property type="protein sequence ID" value="APT93476.1"/>
    <property type="molecule type" value="Genomic_DNA"/>
</dbReference>
<dbReference type="SUPFAM" id="SSF46689">
    <property type="entry name" value="Homeodomain-like"/>
    <property type="match status" value="1"/>
</dbReference>
<dbReference type="Pfam" id="PF00440">
    <property type="entry name" value="TetR_N"/>
    <property type="match status" value="1"/>
</dbReference>
<dbReference type="KEGG" id="cpho:CPHO_11890"/>
<evidence type="ECO:0000313" key="5">
    <source>
        <dbReference type="EMBL" id="APT93476.1"/>
    </source>
</evidence>
<name>A0A1L7D5N2_9CORY</name>
<evidence type="ECO:0000313" key="6">
    <source>
        <dbReference type="Proteomes" id="UP000185491"/>
    </source>
</evidence>
<keyword evidence="6" id="KW-1185">Reference proteome</keyword>
<dbReference type="PANTHER" id="PTHR30055:SF234">
    <property type="entry name" value="HTH-TYPE TRANSCRIPTIONAL REGULATOR BETI"/>
    <property type="match status" value="1"/>
</dbReference>
<feature type="domain" description="HTH tetR-type" evidence="4">
    <location>
        <begin position="27"/>
        <end position="63"/>
    </location>
</feature>
<dbReference type="SUPFAM" id="SSF48498">
    <property type="entry name" value="Tetracyclin repressor-like, C-terminal domain"/>
    <property type="match status" value="1"/>
</dbReference>
<dbReference type="InterPro" id="IPR036271">
    <property type="entry name" value="Tet_transcr_reg_TetR-rel_C_sf"/>
</dbReference>
<dbReference type="InterPro" id="IPR001647">
    <property type="entry name" value="HTH_TetR"/>
</dbReference>
<dbReference type="RefSeq" id="WP_075736104.1">
    <property type="nucleotide sequence ID" value="NZ_CP009249.1"/>
</dbReference>
<accession>A0A1L7D5N2</accession>
<reference evidence="5 6" key="1">
    <citation type="submission" date="2014-08" db="EMBL/GenBank/DDBJ databases">
        <title>Complete genome sequence of Corynebacterium phocae M408/89/1(T)(=DSM 44612(T)), isolated from the common seal (Phoca vitulina).</title>
        <authorList>
            <person name="Ruckert C."/>
            <person name="Albersmeier A."/>
            <person name="Winkler A."/>
            <person name="Kalinowski J."/>
        </authorList>
    </citation>
    <scope>NUCLEOTIDE SEQUENCE [LARGE SCALE GENOMIC DNA]</scope>
    <source>
        <strain evidence="5 6">M408/89/1</strain>
    </source>
</reference>
<dbReference type="OrthoDB" id="2570341at2"/>
<dbReference type="PANTHER" id="PTHR30055">
    <property type="entry name" value="HTH-TYPE TRANSCRIPTIONAL REGULATOR RUTR"/>
    <property type="match status" value="1"/>
</dbReference>
<keyword evidence="1" id="KW-0805">Transcription regulation</keyword>
<dbReference type="InterPro" id="IPR009057">
    <property type="entry name" value="Homeodomain-like_sf"/>
</dbReference>
<sequence length="216" mass="23848">MTSPRAGKKTGPKPKFTERDVVEAALKVGVADFTLAQVAKELGVATSAVYRLFDGRYDLVRACLEHTARELVLPIPPERSWQEILRDWADRCWELMEKYPGLALTIMQNPSAMLYLDKYFAELAQALEAAGMDRSSVEFALDFIGDTVIATHISISALRGPAGDTAHSEWDVIVEHSDPNSVFSPQESWKGRGFLDAKIDFIITGIERGIPHAVSG</sequence>
<evidence type="ECO:0000256" key="1">
    <source>
        <dbReference type="ARBA" id="ARBA00023015"/>
    </source>
</evidence>
<gene>
    <name evidence="5" type="ORF">CPHO_11890</name>
</gene>
<dbReference type="STRING" id="161895.CPHO_11890"/>
<evidence type="ECO:0000256" key="3">
    <source>
        <dbReference type="ARBA" id="ARBA00023163"/>
    </source>
</evidence>
<dbReference type="Gene3D" id="1.10.357.10">
    <property type="entry name" value="Tetracycline Repressor, domain 2"/>
    <property type="match status" value="1"/>
</dbReference>
<evidence type="ECO:0000259" key="4">
    <source>
        <dbReference type="Pfam" id="PF00440"/>
    </source>
</evidence>
<protein>
    <recommendedName>
        <fullName evidence="4">HTH tetR-type domain-containing protein</fullName>
    </recommendedName>
</protein>
<dbReference type="InterPro" id="IPR050109">
    <property type="entry name" value="HTH-type_TetR-like_transc_reg"/>
</dbReference>
<dbReference type="AlphaFoldDB" id="A0A1L7D5N2"/>
<organism evidence="5 6">
    <name type="scientific">Corynebacterium phocae</name>
    <dbReference type="NCBI Taxonomy" id="161895"/>
    <lineage>
        <taxon>Bacteria</taxon>
        <taxon>Bacillati</taxon>
        <taxon>Actinomycetota</taxon>
        <taxon>Actinomycetes</taxon>
        <taxon>Mycobacteriales</taxon>
        <taxon>Corynebacteriaceae</taxon>
        <taxon>Corynebacterium</taxon>
    </lineage>
</organism>